<dbReference type="PANTHER" id="PTHR14167">
    <property type="entry name" value="SH3 DOMAIN-CONTAINING"/>
    <property type="match status" value="1"/>
</dbReference>
<feature type="domain" description="SH3" evidence="7">
    <location>
        <begin position="194"/>
        <end position="255"/>
    </location>
</feature>
<keyword evidence="2 5" id="KW-0728">SH3 domain</keyword>
<dbReference type="PANTHER" id="PTHR14167:SF81">
    <property type="entry name" value="ENDOPHILIN-A"/>
    <property type="match status" value="1"/>
</dbReference>
<keyword evidence="9" id="KW-1185">Reference proteome</keyword>
<name>A0AAV7CTC5_ENGPU</name>
<dbReference type="PRINTS" id="PR00499">
    <property type="entry name" value="P67PHOX"/>
</dbReference>
<evidence type="ECO:0000256" key="1">
    <source>
        <dbReference type="ARBA" id="ARBA00004170"/>
    </source>
</evidence>
<sequence length="584" mass="64452">MSTVGDMLALVDFQGQLEDELTFRAGEVLRNVKKTIEEGWLEGEINGKRGFFPQSFVKEIPSFFLNDNVQRFPRSIRKVNAQIKKQRWCRAEFAYIPSKPDELELMAGEVLEVLEEIEDGWWLGKKGVLVGAFPSNFVQEILEPSPDKAINLKKNNKQRPKMTDINFTPSGESPVKQDKVAENNFKESTSEPVITSEFARVMFDYVPALPDELALKKGDVVAVISKESEDEGWWQGELNGKIGLFPDNFVILIPTNSQIKVNKPPTRTATLKGPVKKDTTTVDHKPPVNRPQSPSGTSSAKSTGQKAKMDNSTMDLKPVVNNSQPPTAISTGQKVAKMDTPTTDQKTSANRPQSPSSNATAQKESKENKVDHVPKVVHQPGKKPAPPPPVPAKNKPNSNQGNKPTGESQSKPAEEKERSKETNTSTLDGLKVSSVKLAHPTVDRPKMQGKRAPKSKAASSGTEAVNNKDEDQVNSHLKSQTAKNTSRLSNPPNQTHPPIPKSSTNSHTSSVTSKKSPEPVQSGQMDELVDEIKSLKLMMEILKNKHLTDLQEIRSEMSQERVKRLALEGPGQRICLHERLKGAV</sequence>
<feature type="compositionally biased region" description="Polar residues" evidence="6">
    <location>
        <begin position="398"/>
        <end position="411"/>
    </location>
</feature>
<feature type="compositionally biased region" description="Polar residues" evidence="6">
    <location>
        <begin position="474"/>
        <end position="493"/>
    </location>
</feature>
<protein>
    <recommendedName>
        <fullName evidence="7">SH3 domain-containing protein</fullName>
    </recommendedName>
</protein>
<dbReference type="Pfam" id="PF14604">
    <property type="entry name" value="SH3_9"/>
    <property type="match status" value="2"/>
</dbReference>
<accession>A0AAV7CTC5</accession>
<comment type="caution">
    <text evidence="8">The sequence shown here is derived from an EMBL/GenBank/DDBJ whole genome shotgun (WGS) entry which is preliminary data.</text>
</comment>
<evidence type="ECO:0000313" key="8">
    <source>
        <dbReference type="EMBL" id="KAG8588388.1"/>
    </source>
</evidence>
<feature type="compositionally biased region" description="Polar residues" evidence="6">
    <location>
        <begin position="340"/>
        <end position="362"/>
    </location>
</feature>
<feature type="compositionally biased region" description="Basic and acidic residues" evidence="6">
    <location>
        <begin position="275"/>
        <end position="286"/>
    </location>
</feature>
<dbReference type="SMART" id="SM00326">
    <property type="entry name" value="SH3"/>
    <property type="match status" value="3"/>
</dbReference>
<evidence type="ECO:0000259" key="7">
    <source>
        <dbReference type="PROSITE" id="PS50002"/>
    </source>
</evidence>
<dbReference type="InterPro" id="IPR050384">
    <property type="entry name" value="Endophilin_SH3RF"/>
</dbReference>
<dbReference type="CDD" id="cd12142">
    <property type="entry name" value="SH3_D21-like"/>
    <property type="match status" value="1"/>
</dbReference>
<feature type="domain" description="SH3" evidence="7">
    <location>
        <begin position="84"/>
        <end position="143"/>
    </location>
</feature>
<feature type="compositionally biased region" description="Basic and acidic residues" evidence="6">
    <location>
        <begin position="363"/>
        <end position="374"/>
    </location>
</feature>
<evidence type="ECO:0000256" key="4">
    <source>
        <dbReference type="ARBA" id="ARBA00023136"/>
    </source>
</evidence>
<dbReference type="Gene3D" id="2.30.30.40">
    <property type="entry name" value="SH3 Domains"/>
    <property type="match status" value="3"/>
</dbReference>
<dbReference type="PRINTS" id="PR00452">
    <property type="entry name" value="SH3DOMAIN"/>
</dbReference>
<gene>
    <name evidence="8" type="ORF">GDO81_005967</name>
</gene>
<feature type="compositionally biased region" description="Low complexity" evidence="6">
    <location>
        <begin position="501"/>
        <end position="514"/>
    </location>
</feature>
<evidence type="ECO:0000256" key="2">
    <source>
        <dbReference type="ARBA" id="ARBA00022443"/>
    </source>
</evidence>
<feature type="region of interest" description="Disordered" evidence="6">
    <location>
        <begin position="262"/>
        <end position="527"/>
    </location>
</feature>
<keyword evidence="3" id="KW-0175">Coiled coil</keyword>
<dbReference type="SUPFAM" id="SSF50044">
    <property type="entry name" value="SH3-domain"/>
    <property type="match status" value="3"/>
</dbReference>
<keyword evidence="4" id="KW-0472">Membrane</keyword>
<dbReference type="InterPro" id="IPR035468">
    <property type="entry name" value="SH3D21_SH3"/>
</dbReference>
<evidence type="ECO:0000256" key="6">
    <source>
        <dbReference type="SAM" id="MobiDB-lite"/>
    </source>
</evidence>
<dbReference type="PROSITE" id="PS50002">
    <property type="entry name" value="SH3"/>
    <property type="match status" value="3"/>
</dbReference>
<evidence type="ECO:0000256" key="3">
    <source>
        <dbReference type="ARBA" id="ARBA00023054"/>
    </source>
</evidence>
<feature type="compositionally biased region" description="Polar residues" evidence="6">
    <location>
        <begin position="290"/>
        <end position="333"/>
    </location>
</feature>
<dbReference type="Pfam" id="PF07653">
    <property type="entry name" value="SH3_2"/>
    <property type="match status" value="1"/>
</dbReference>
<organism evidence="8 9">
    <name type="scientific">Engystomops pustulosus</name>
    <name type="common">Tungara frog</name>
    <name type="synonym">Physalaemus pustulosus</name>
    <dbReference type="NCBI Taxonomy" id="76066"/>
    <lineage>
        <taxon>Eukaryota</taxon>
        <taxon>Metazoa</taxon>
        <taxon>Chordata</taxon>
        <taxon>Craniata</taxon>
        <taxon>Vertebrata</taxon>
        <taxon>Euteleostomi</taxon>
        <taxon>Amphibia</taxon>
        <taxon>Batrachia</taxon>
        <taxon>Anura</taxon>
        <taxon>Neobatrachia</taxon>
        <taxon>Hyloidea</taxon>
        <taxon>Leptodactylidae</taxon>
        <taxon>Leiuperinae</taxon>
        <taxon>Engystomops</taxon>
    </lineage>
</organism>
<comment type="subcellular location">
    <subcellularLocation>
        <location evidence="1">Membrane</location>
        <topology evidence="1">Peripheral membrane protein</topology>
    </subcellularLocation>
</comment>
<dbReference type="InterPro" id="IPR036028">
    <property type="entry name" value="SH3-like_dom_sf"/>
</dbReference>
<dbReference type="Proteomes" id="UP000824782">
    <property type="component" value="Unassembled WGS sequence"/>
</dbReference>
<evidence type="ECO:0000313" key="9">
    <source>
        <dbReference type="Proteomes" id="UP000824782"/>
    </source>
</evidence>
<dbReference type="AlphaFoldDB" id="A0AAV7CTC5"/>
<evidence type="ECO:0000256" key="5">
    <source>
        <dbReference type="PROSITE-ProRule" id="PRU00192"/>
    </source>
</evidence>
<feature type="compositionally biased region" description="Basic and acidic residues" evidence="6">
    <location>
        <begin position="412"/>
        <end position="421"/>
    </location>
</feature>
<dbReference type="EMBL" id="WNYA01000002">
    <property type="protein sequence ID" value="KAG8588388.1"/>
    <property type="molecule type" value="Genomic_DNA"/>
</dbReference>
<dbReference type="InterPro" id="IPR001452">
    <property type="entry name" value="SH3_domain"/>
</dbReference>
<feature type="domain" description="SH3" evidence="7">
    <location>
        <begin position="2"/>
        <end position="62"/>
    </location>
</feature>
<reference evidence="8" key="1">
    <citation type="thesis" date="2020" institute="ProQuest LLC" country="789 East Eisenhower Parkway, Ann Arbor, MI, USA">
        <title>Comparative Genomics and Chromosome Evolution.</title>
        <authorList>
            <person name="Mudd A.B."/>
        </authorList>
    </citation>
    <scope>NUCLEOTIDE SEQUENCE</scope>
    <source>
        <strain evidence="8">237g6f4</strain>
        <tissue evidence="8">Blood</tissue>
    </source>
</reference>
<proteinExistence type="predicted"/>